<evidence type="ECO:0000313" key="2">
    <source>
        <dbReference type="Proteomes" id="UP000077881"/>
    </source>
</evidence>
<reference evidence="1 2" key="1">
    <citation type="submission" date="2015-05" db="EMBL/GenBank/DDBJ databases">
        <title>Comparison of genome.</title>
        <authorList>
            <person name="Zheng Z."/>
            <person name="Sun M."/>
        </authorList>
    </citation>
    <scope>NUCLEOTIDE SEQUENCE [LARGE SCALE GENOMIC DNA]</scope>
    <source>
        <strain evidence="1 2">G25-74</strain>
    </source>
</reference>
<name>A0A177ZJW8_9BACI</name>
<organism evidence="1 2">
    <name type="scientific">Lederbergia galactosidilytica</name>
    <dbReference type="NCBI Taxonomy" id="217031"/>
    <lineage>
        <taxon>Bacteria</taxon>
        <taxon>Bacillati</taxon>
        <taxon>Bacillota</taxon>
        <taxon>Bacilli</taxon>
        <taxon>Bacillales</taxon>
        <taxon>Bacillaceae</taxon>
        <taxon>Lederbergia</taxon>
    </lineage>
</organism>
<dbReference type="Proteomes" id="UP000077881">
    <property type="component" value="Unassembled WGS sequence"/>
</dbReference>
<dbReference type="STRING" id="217031.ABB05_16195"/>
<comment type="caution">
    <text evidence="1">The sequence shown here is derived from an EMBL/GenBank/DDBJ whole genome shotgun (WGS) entry which is preliminary data.</text>
</comment>
<keyword evidence="2" id="KW-1185">Reference proteome</keyword>
<dbReference type="Pfam" id="PF11518">
    <property type="entry name" value="DUF3221"/>
    <property type="match status" value="1"/>
</dbReference>
<dbReference type="OrthoDB" id="10005982at2"/>
<accession>A0A177ZJW8</accession>
<dbReference type="AlphaFoldDB" id="A0A177ZJW8"/>
<evidence type="ECO:0000313" key="1">
    <source>
        <dbReference type="EMBL" id="OAK68105.1"/>
    </source>
</evidence>
<protein>
    <submittedName>
        <fullName evidence="1">Uncharacterized protein</fullName>
    </submittedName>
</protein>
<proteinExistence type="predicted"/>
<gene>
    <name evidence="1" type="ORF">ABB05_16195</name>
</gene>
<dbReference type="EMBL" id="LDJR01000057">
    <property type="protein sequence ID" value="OAK68105.1"/>
    <property type="molecule type" value="Genomic_DNA"/>
</dbReference>
<dbReference type="PATRIC" id="fig|217031.6.peg.3501"/>
<sequence length="166" mass="19855">MRKILFFFISFFILLGAMFIWSLIDNYAQEFENKRSTARSNSLKMNEETEEQITGYFYFGFIDMREKFEEEAQEQYFYYMDHYFQQYYNKIILPDERIDSKSPEGNYVEYFQEINGLNLLEISSNYSKGLGNGDYISIQVKGPVFESFPMQAKITRIEIIHSRKGI</sequence>
<dbReference type="RefSeq" id="WP_057982136.1">
    <property type="nucleotide sequence ID" value="NZ_JAGGKH010000009.1"/>
</dbReference>
<dbReference type="InterPro" id="IPR021598">
    <property type="entry name" value="DUF3221"/>
</dbReference>